<dbReference type="Proteomes" id="UP001497535">
    <property type="component" value="Unassembled WGS sequence"/>
</dbReference>
<reference evidence="1" key="1">
    <citation type="submission" date="2023-11" db="EMBL/GenBank/DDBJ databases">
        <authorList>
            <person name="Poullet M."/>
        </authorList>
    </citation>
    <scope>NUCLEOTIDE SEQUENCE</scope>
    <source>
        <strain evidence="1">E1834</strain>
    </source>
</reference>
<protein>
    <submittedName>
        <fullName evidence="1">Uncharacterized protein</fullName>
    </submittedName>
</protein>
<keyword evidence="2" id="KW-1185">Reference proteome</keyword>
<dbReference type="EMBL" id="CAVMJV010000021">
    <property type="protein sequence ID" value="CAK5070785.1"/>
    <property type="molecule type" value="Genomic_DNA"/>
</dbReference>
<sequence length="97" mass="11496">MISSLSRYVQPLQIYNFLNITLLLPPTLPTHVGFWTITFFPEFLKIQIKIHFVAHLILYRMIPSLFRYVQPLQLYNFSKQLSSTRLGVLIQREILTD</sequence>
<comment type="caution">
    <text evidence="1">The sequence shown here is derived from an EMBL/GenBank/DDBJ whole genome shotgun (WGS) entry which is preliminary data.</text>
</comment>
<organism evidence="1 2">
    <name type="scientific">Meloidogyne enterolobii</name>
    <name type="common">Root-knot nematode worm</name>
    <name type="synonym">Meloidogyne mayaguensis</name>
    <dbReference type="NCBI Taxonomy" id="390850"/>
    <lineage>
        <taxon>Eukaryota</taxon>
        <taxon>Metazoa</taxon>
        <taxon>Ecdysozoa</taxon>
        <taxon>Nematoda</taxon>
        <taxon>Chromadorea</taxon>
        <taxon>Rhabditida</taxon>
        <taxon>Tylenchina</taxon>
        <taxon>Tylenchomorpha</taxon>
        <taxon>Tylenchoidea</taxon>
        <taxon>Meloidogynidae</taxon>
        <taxon>Meloidogyninae</taxon>
        <taxon>Meloidogyne</taxon>
    </lineage>
</organism>
<accession>A0ACB0YZP3</accession>
<evidence type="ECO:0000313" key="1">
    <source>
        <dbReference type="EMBL" id="CAK5070785.1"/>
    </source>
</evidence>
<gene>
    <name evidence="1" type="ORF">MENTE1834_LOCUS18739</name>
</gene>
<evidence type="ECO:0000313" key="2">
    <source>
        <dbReference type="Proteomes" id="UP001497535"/>
    </source>
</evidence>
<name>A0ACB0YZP3_MELEN</name>
<proteinExistence type="predicted"/>